<protein>
    <submittedName>
        <fullName evidence="1">Uncharacterized protein</fullName>
    </submittedName>
</protein>
<evidence type="ECO:0000313" key="2">
    <source>
        <dbReference type="Proteomes" id="UP000460718"/>
    </source>
</evidence>
<dbReference type="Proteomes" id="UP000460718">
    <property type="component" value="Unassembled WGS sequence"/>
</dbReference>
<reference evidence="1 2" key="1">
    <citation type="submission" date="2018-09" db="EMBL/GenBank/DDBJ databases">
        <title>Genomic investigation of the strawberry pathogen Phytophthora fragariae indicates pathogenicity is determined by transcriptional variation in three key races.</title>
        <authorList>
            <person name="Adams T.M."/>
            <person name="Armitage A.D."/>
            <person name="Sobczyk M.K."/>
            <person name="Bates H.J."/>
            <person name="Dunwell J.M."/>
            <person name="Nellist C.F."/>
            <person name="Harrison R.J."/>
        </authorList>
    </citation>
    <scope>NUCLEOTIDE SEQUENCE [LARGE SCALE GENOMIC DNA]</scope>
    <source>
        <strain evidence="1 2">SCRP245</strain>
    </source>
</reference>
<proteinExistence type="predicted"/>
<gene>
    <name evidence="1" type="ORF">PF011_g1269</name>
</gene>
<evidence type="ECO:0000313" key="1">
    <source>
        <dbReference type="EMBL" id="KAE9029024.1"/>
    </source>
</evidence>
<dbReference type="EMBL" id="QXFW01000034">
    <property type="protein sequence ID" value="KAE9029024.1"/>
    <property type="molecule type" value="Genomic_DNA"/>
</dbReference>
<dbReference type="AlphaFoldDB" id="A0A6A3MK47"/>
<comment type="caution">
    <text evidence="1">The sequence shown here is derived from an EMBL/GenBank/DDBJ whole genome shotgun (WGS) entry which is preliminary data.</text>
</comment>
<name>A0A6A3MK47_9STRA</name>
<organism evidence="1 2">
    <name type="scientific">Phytophthora fragariae</name>
    <dbReference type="NCBI Taxonomy" id="53985"/>
    <lineage>
        <taxon>Eukaryota</taxon>
        <taxon>Sar</taxon>
        <taxon>Stramenopiles</taxon>
        <taxon>Oomycota</taxon>
        <taxon>Peronosporomycetes</taxon>
        <taxon>Peronosporales</taxon>
        <taxon>Peronosporaceae</taxon>
        <taxon>Phytophthora</taxon>
    </lineage>
</organism>
<accession>A0A6A3MK47</accession>
<sequence length="86" mass="9391">MSATSLRLRTWATRTLTVMAHTVQASGRVTTMSLPTQLGSGEHLPVTPRHQTPHFKAPIMQVACYGFAARTARTARTAIEINQATE</sequence>